<proteinExistence type="predicted"/>
<protein>
    <submittedName>
        <fullName evidence="1">Uncharacterized protein</fullName>
    </submittedName>
</protein>
<comment type="caution">
    <text evidence="1">The sequence shown here is derived from an EMBL/GenBank/DDBJ whole genome shotgun (WGS) entry which is preliminary data.</text>
</comment>
<gene>
    <name evidence="1" type="ORF">A8145_06005</name>
</gene>
<dbReference type="AlphaFoldDB" id="A0A6M7U557"/>
<name>A0A6M7U557_RHILI</name>
<dbReference type="RefSeq" id="WP_065005012.1">
    <property type="nucleotide sequence ID" value="NZ_CP033334.1"/>
</dbReference>
<reference evidence="1 2" key="1">
    <citation type="submission" date="2016-05" db="EMBL/GenBank/DDBJ databases">
        <authorList>
            <person name="Ramsay J.P."/>
        </authorList>
    </citation>
    <scope>NUCLEOTIDE SEQUENCE [LARGE SCALE GENOMIC DNA]</scope>
    <source>
        <strain evidence="1 2">NZP2042</strain>
    </source>
</reference>
<accession>A0A6M7U557</accession>
<dbReference type="EMBL" id="LYTK01000001">
    <property type="protein sequence ID" value="OBQ72364.1"/>
    <property type="molecule type" value="Genomic_DNA"/>
</dbReference>
<dbReference type="Proteomes" id="UP000093737">
    <property type="component" value="Unassembled WGS sequence"/>
</dbReference>
<sequence>MLDIPREVTRPTPEEAIARPFASAMRHAAAVKEERVADRLIAAASTSPEVEAWISRQLMAGEKPSQIIETMLQGGHHV</sequence>
<organism evidence="1 2">
    <name type="scientific">Rhizobium loti</name>
    <name type="common">Mesorhizobium loti</name>
    <dbReference type="NCBI Taxonomy" id="381"/>
    <lineage>
        <taxon>Bacteria</taxon>
        <taxon>Pseudomonadati</taxon>
        <taxon>Pseudomonadota</taxon>
        <taxon>Alphaproteobacteria</taxon>
        <taxon>Hyphomicrobiales</taxon>
        <taxon>Phyllobacteriaceae</taxon>
        <taxon>Mesorhizobium</taxon>
    </lineage>
</organism>
<evidence type="ECO:0000313" key="2">
    <source>
        <dbReference type="Proteomes" id="UP000093737"/>
    </source>
</evidence>
<evidence type="ECO:0000313" key="1">
    <source>
        <dbReference type="EMBL" id="OBQ72364.1"/>
    </source>
</evidence>